<accession>A0ABY4FXA0</accession>
<evidence type="ECO:0000313" key="2">
    <source>
        <dbReference type="EMBL" id="UOQ60935.1"/>
    </source>
</evidence>
<name>A0ABY4FXA0_9MICO</name>
<feature type="compositionally biased region" description="Acidic residues" evidence="1">
    <location>
        <begin position="89"/>
        <end position="99"/>
    </location>
</feature>
<organism evidence="2 3">
    <name type="scientific">Leucobacter rhizosphaerae</name>
    <dbReference type="NCBI Taxonomy" id="2932245"/>
    <lineage>
        <taxon>Bacteria</taxon>
        <taxon>Bacillati</taxon>
        <taxon>Actinomycetota</taxon>
        <taxon>Actinomycetes</taxon>
        <taxon>Micrococcales</taxon>
        <taxon>Microbacteriaceae</taxon>
        <taxon>Leucobacter</taxon>
    </lineage>
</organism>
<feature type="region of interest" description="Disordered" evidence="1">
    <location>
        <begin position="1"/>
        <end position="21"/>
    </location>
</feature>
<keyword evidence="3" id="KW-1185">Reference proteome</keyword>
<dbReference type="RefSeq" id="WP_244686968.1">
    <property type="nucleotide sequence ID" value="NZ_CP095043.1"/>
</dbReference>
<sequence>MRMGARWVAGEAPHGGVPADLHPAIQEQEGVYPDADSWTLTWLEGRPRLVLDDLVEISIDASGATVVRAASGTLAAPAADGGGPAAPPNDDDDDDDWLS</sequence>
<dbReference type="EMBL" id="CP095043">
    <property type="protein sequence ID" value="UOQ60935.1"/>
    <property type="molecule type" value="Genomic_DNA"/>
</dbReference>
<evidence type="ECO:0000313" key="3">
    <source>
        <dbReference type="Proteomes" id="UP000831775"/>
    </source>
</evidence>
<gene>
    <name evidence="2" type="ORF">MUN76_02875</name>
</gene>
<evidence type="ECO:0000256" key="1">
    <source>
        <dbReference type="SAM" id="MobiDB-lite"/>
    </source>
</evidence>
<dbReference type="Proteomes" id="UP000831775">
    <property type="component" value="Chromosome"/>
</dbReference>
<reference evidence="2 3" key="1">
    <citation type="submission" date="2022-04" db="EMBL/GenBank/DDBJ databases">
        <title>Leucobacter sp. isolated from rhizosphere of onion.</title>
        <authorList>
            <person name="Won M."/>
            <person name="Lee C.-M."/>
            <person name="Woen H.-Y."/>
            <person name="Kwon S.-W."/>
        </authorList>
    </citation>
    <scope>NUCLEOTIDE SEQUENCE [LARGE SCALE GENOMIC DNA]</scope>
    <source>
        <strain evidence="2 3">H25R-14</strain>
    </source>
</reference>
<proteinExistence type="predicted"/>
<feature type="region of interest" description="Disordered" evidence="1">
    <location>
        <begin position="75"/>
        <end position="99"/>
    </location>
</feature>
<protein>
    <submittedName>
        <fullName evidence="2">Fe-S oxidoreductase</fullName>
    </submittedName>
</protein>